<accession>A0A1I4J192</accession>
<dbReference type="Gene3D" id="3.40.50.1820">
    <property type="entry name" value="alpha/beta hydrolase"/>
    <property type="match status" value="1"/>
</dbReference>
<feature type="compositionally biased region" description="Basic and acidic residues" evidence="3">
    <location>
        <begin position="594"/>
        <end position="606"/>
    </location>
</feature>
<feature type="domain" description="Poly-beta-hydroxybutyrate polymerase N-terminal" evidence="5">
    <location>
        <begin position="46"/>
        <end position="87"/>
    </location>
</feature>
<protein>
    <submittedName>
        <fullName evidence="6">Polyhydroxyalkanoate synthase</fullName>
    </submittedName>
</protein>
<evidence type="ECO:0000313" key="6">
    <source>
        <dbReference type="EMBL" id="SFL60345.1"/>
    </source>
</evidence>
<dbReference type="STRING" id="758825.SAMN02982985_00885"/>
<dbReference type="InterPro" id="IPR010941">
    <property type="entry name" value="PhaC_N"/>
</dbReference>
<feature type="region of interest" description="Disordered" evidence="3">
    <location>
        <begin position="587"/>
        <end position="606"/>
    </location>
</feature>
<dbReference type="Pfam" id="PF12551">
    <property type="entry name" value="PHBC_N"/>
    <property type="match status" value="1"/>
</dbReference>
<dbReference type="AlphaFoldDB" id="A0A1I4J192"/>
<dbReference type="GO" id="GO:0016746">
    <property type="term" value="F:acyltransferase activity"/>
    <property type="evidence" value="ECO:0007669"/>
    <property type="project" value="UniProtKB-KW"/>
</dbReference>
<dbReference type="InterPro" id="IPR051321">
    <property type="entry name" value="PHA/PHB_synthase"/>
</dbReference>
<dbReference type="InterPro" id="IPR022211">
    <property type="entry name" value="PHBC_N"/>
</dbReference>
<evidence type="ECO:0000256" key="1">
    <source>
        <dbReference type="ARBA" id="ARBA00022679"/>
    </source>
</evidence>
<dbReference type="GO" id="GO:0042619">
    <property type="term" value="P:poly-hydroxybutyrate biosynthetic process"/>
    <property type="evidence" value="ECO:0007669"/>
    <property type="project" value="InterPro"/>
</dbReference>
<dbReference type="EMBL" id="FOTW01000005">
    <property type="protein sequence ID" value="SFL60345.1"/>
    <property type="molecule type" value="Genomic_DNA"/>
</dbReference>
<keyword evidence="1" id="KW-0808">Transferase</keyword>
<dbReference type="RefSeq" id="WP_245774081.1">
    <property type="nucleotide sequence ID" value="NZ_FOTW01000005.1"/>
</dbReference>
<evidence type="ECO:0000256" key="3">
    <source>
        <dbReference type="SAM" id="MobiDB-lite"/>
    </source>
</evidence>
<keyword evidence="7" id="KW-1185">Reference proteome</keyword>
<feature type="domain" description="Poly-beta-hydroxybutyrate polymerase N-terminal" evidence="4">
    <location>
        <begin position="117"/>
        <end position="283"/>
    </location>
</feature>
<dbReference type="SUPFAM" id="SSF53474">
    <property type="entry name" value="alpha/beta-Hydrolases"/>
    <property type="match status" value="1"/>
</dbReference>
<dbReference type="Pfam" id="PF07167">
    <property type="entry name" value="PhaC_N"/>
    <property type="match status" value="1"/>
</dbReference>
<keyword evidence="2" id="KW-0012">Acyltransferase</keyword>
<evidence type="ECO:0000259" key="4">
    <source>
        <dbReference type="Pfam" id="PF07167"/>
    </source>
</evidence>
<proteinExistence type="predicted"/>
<dbReference type="PANTHER" id="PTHR36837">
    <property type="entry name" value="POLY(3-HYDROXYALKANOATE) POLYMERASE SUBUNIT PHAC"/>
    <property type="match status" value="1"/>
</dbReference>
<sequence>MNDMSPLRAPSATTTTNANANAESAVAVALAPLAKPLCYLADEVGPANQLDLMLQSAIAKMTGGVSPIAMSLAFQDWLMHLAVSPGKQLELVELAKRQALNWVPNGDARAEAEAHADTRFKGQDWSNWPFSAMSRSFVNAQQFWQHATSGVRGVEPHHSDVVNFTARQLLDIYSPSNYFWTNPEVLQQAVASKGQSVLAGWTNYMQDISGKKALKDDNPAYLVGRDVAITPGKVVYRNELVELIQYSPQTPGVYLEPVLIVPSWIMKYYILDLSPHNSLVRYLVEQGHTVFMVSWRNPGSADRDLGMDDYLRCGVMYPLQEVDRICGGVPVHAAGYCLGGTLLAIGAAAIGSGRHGEPAKLASVTLLAAQTDFTDPGELGLFIDDSELAFLDAVMWKNGYLDGTQMAGSFQLLNSRDLVWSRIMREYLLGQRNVPNDLMAWNADTTRMPYRMHSEYLKHLFLHNDLAEGRYCVDGKAVAVTDIKAPMFVVGTERDHVSPWHSVYKIHLLADTEIDFVLASGGHNAGIVSEPGHARRSYKVQPHRPLGAPFIGADEWIQGATDQPGSWWPHWHQWLAERSQAELVAPPPMGAGKVLDEAPGRNVREA</sequence>
<dbReference type="PANTHER" id="PTHR36837:SF5">
    <property type="entry name" value="POLY-3-HYDROXYBUTYRATE SYNTHASE"/>
    <property type="match status" value="1"/>
</dbReference>
<reference evidence="6 7" key="1">
    <citation type="submission" date="2016-10" db="EMBL/GenBank/DDBJ databases">
        <authorList>
            <person name="de Groot N.N."/>
        </authorList>
    </citation>
    <scope>NUCLEOTIDE SEQUENCE [LARGE SCALE GENOMIC DNA]</scope>
    <source>
        <strain evidence="6 7">ATCC 43154</strain>
    </source>
</reference>
<evidence type="ECO:0000259" key="5">
    <source>
        <dbReference type="Pfam" id="PF12551"/>
    </source>
</evidence>
<evidence type="ECO:0000313" key="7">
    <source>
        <dbReference type="Proteomes" id="UP000199470"/>
    </source>
</evidence>
<evidence type="ECO:0000256" key="2">
    <source>
        <dbReference type="ARBA" id="ARBA00023315"/>
    </source>
</evidence>
<dbReference type="InterPro" id="IPR029058">
    <property type="entry name" value="AB_hydrolase_fold"/>
</dbReference>
<gene>
    <name evidence="6" type="ORF">SAMN02982985_00885</name>
</gene>
<dbReference type="Proteomes" id="UP000199470">
    <property type="component" value="Unassembled WGS sequence"/>
</dbReference>
<name>A0A1I4J192_9BURK</name>
<organism evidence="6 7">
    <name type="scientific">Rugamonas rubra</name>
    <dbReference type="NCBI Taxonomy" id="758825"/>
    <lineage>
        <taxon>Bacteria</taxon>
        <taxon>Pseudomonadati</taxon>
        <taxon>Pseudomonadota</taxon>
        <taxon>Betaproteobacteria</taxon>
        <taxon>Burkholderiales</taxon>
        <taxon>Oxalobacteraceae</taxon>
        <taxon>Telluria group</taxon>
        <taxon>Rugamonas</taxon>
    </lineage>
</organism>